<protein>
    <recommendedName>
        <fullName evidence="1">DJ-1/PfpI domain-containing protein</fullName>
    </recommendedName>
</protein>
<name>A0A430AH33_9ENTE</name>
<dbReference type="InterPro" id="IPR002818">
    <property type="entry name" value="DJ-1/PfpI"/>
</dbReference>
<evidence type="ECO:0000313" key="3">
    <source>
        <dbReference type="Proteomes" id="UP000288669"/>
    </source>
</evidence>
<comment type="caution">
    <text evidence="2">The sequence shown here is derived from an EMBL/GenBank/DDBJ whole genome shotgun (WGS) entry which is preliminary data.</text>
</comment>
<gene>
    <name evidence="2" type="ORF">CBF30_07470</name>
</gene>
<dbReference type="AlphaFoldDB" id="A0A430AH33"/>
<keyword evidence="3" id="KW-1185">Reference proteome</keyword>
<dbReference type="EMBL" id="NGJZ01000002">
    <property type="protein sequence ID" value="RSU07087.1"/>
    <property type="molecule type" value="Genomic_DNA"/>
</dbReference>
<organism evidence="2 3">
    <name type="scientific">Vagococcus entomophilus</name>
    <dbReference type="NCBI Taxonomy" id="1160095"/>
    <lineage>
        <taxon>Bacteria</taxon>
        <taxon>Bacillati</taxon>
        <taxon>Bacillota</taxon>
        <taxon>Bacilli</taxon>
        <taxon>Lactobacillales</taxon>
        <taxon>Enterococcaceae</taxon>
        <taxon>Vagococcus</taxon>
    </lineage>
</organism>
<dbReference type="OrthoDB" id="6003696at2"/>
<accession>A0A430AH33</accession>
<feature type="domain" description="DJ-1/PfpI" evidence="1">
    <location>
        <begin position="2"/>
        <end position="183"/>
    </location>
</feature>
<reference evidence="2 3" key="1">
    <citation type="submission" date="2017-05" db="EMBL/GenBank/DDBJ databases">
        <title>Vagococcus spp. assemblies.</title>
        <authorList>
            <person name="Gulvik C.A."/>
        </authorList>
    </citation>
    <scope>NUCLEOTIDE SEQUENCE [LARGE SCALE GENOMIC DNA]</scope>
    <source>
        <strain evidence="2 3">DSM 24756</strain>
    </source>
</reference>
<sequence length="251" mass="27904">MKKILLFLLDGYADWEAGFVSAKLNKPELGFEVQTISLETQTVTSQGNFVTNTANTLESFDDFDKLSAFVLIGGTGWGNQHLIKGYHPNVYDESSSASITALIDECLIRQHIIVAGICDGATFLADNGYLNKIDHTGNSLVHLQNKGLDYAGAAHFKELQAVSFGKIITANGTAPLEFTRELLLCLGMLDGRNQVDEWYQTYKQGYFIMTCHETYQIGKPSQKNTKNGLPTFLCFFYSAQFISFCRPCCSR</sequence>
<dbReference type="Proteomes" id="UP000288669">
    <property type="component" value="Unassembled WGS sequence"/>
</dbReference>
<proteinExistence type="predicted"/>
<dbReference type="Pfam" id="PF01965">
    <property type="entry name" value="DJ-1_PfpI"/>
    <property type="match status" value="1"/>
</dbReference>
<dbReference type="Gene3D" id="3.40.50.880">
    <property type="match status" value="1"/>
</dbReference>
<dbReference type="InterPro" id="IPR029062">
    <property type="entry name" value="Class_I_gatase-like"/>
</dbReference>
<dbReference type="SUPFAM" id="SSF52317">
    <property type="entry name" value="Class I glutamine amidotransferase-like"/>
    <property type="match status" value="1"/>
</dbReference>
<dbReference type="RefSeq" id="WP_126824551.1">
    <property type="nucleotide sequence ID" value="NZ_JBHLWU010000002.1"/>
</dbReference>
<evidence type="ECO:0000259" key="1">
    <source>
        <dbReference type="Pfam" id="PF01965"/>
    </source>
</evidence>
<evidence type="ECO:0000313" key="2">
    <source>
        <dbReference type="EMBL" id="RSU07087.1"/>
    </source>
</evidence>